<name>A0A4R3LGF8_9GAMM</name>
<dbReference type="EMBL" id="SMAF01000008">
    <property type="protein sequence ID" value="TCS98568.1"/>
    <property type="molecule type" value="Genomic_DNA"/>
</dbReference>
<dbReference type="InterPro" id="IPR036653">
    <property type="entry name" value="CinA-like_C"/>
</dbReference>
<dbReference type="SUPFAM" id="SSF142433">
    <property type="entry name" value="CinA-like"/>
    <property type="match status" value="1"/>
</dbReference>
<dbReference type="AlphaFoldDB" id="A0A4R3LGF8"/>
<comment type="caution">
    <text evidence="2">The sequence shown here is derived from an EMBL/GenBank/DDBJ whole genome shotgun (WGS) entry which is preliminary data.</text>
</comment>
<proteinExistence type="predicted"/>
<dbReference type="InterPro" id="IPR008136">
    <property type="entry name" value="CinA_C"/>
</dbReference>
<dbReference type="Gene3D" id="3.90.950.20">
    <property type="entry name" value="CinA-like"/>
    <property type="match status" value="1"/>
</dbReference>
<accession>A0A4R3LGF8</accession>
<evidence type="ECO:0000313" key="2">
    <source>
        <dbReference type="EMBL" id="TCS98568.1"/>
    </source>
</evidence>
<gene>
    <name evidence="2" type="ORF">EDC25_108153</name>
</gene>
<evidence type="ECO:0000313" key="3">
    <source>
        <dbReference type="Proteomes" id="UP000294599"/>
    </source>
</evidence>
<dbReference type="NCBIfam" id="TIGR00199">
    <property type="entry name" value="PncC_domain"/>
    <property type="match status" value="1"/>
</dbReference>
<feature type="domain" description="CinA C-terminal" evidence="1">
    <location>
        <begin position="17"/>
        <end position="165"/>
    </location>
</feature>
<keyword evidence="3" id="KW-1185">Reference proteome</keyword>
<sequence length="173" mass="18101">MSPIDNGADALSATVFELSRALRTREWRMATAESCTGGWIAKAMTDLAGSSAVFEAGLVTYSNQAKQRLLGVPGDVLAGHGAVSGPCALAMVDGLLEAVDVELGVAVTGIAGPDGGSRDKPVGTVWIAWKIRGAPAFARCHHFRGDRDRVRRATVEAALAGLFELLLQADRPT</sequence>
<dbReference type="Proteomes" id="UP000294599">
    <property type="component" value="Unassembled WGS sequence"/>
</dbReference>
<reference evidence="2 3" key="1">
    <citation type="submission" date="2019-03" db="EMBL/GenBank/DDBJ databases">
        <title>Genomic Encyclopedia of Type Strains, Phase IV (KMG-IV): sequencing the most valuable type-strain genomes for metagenomic binning, comparative biology and taxonomic classification.</title>
        <authorList>
            <person name="Goeker M."/>
        </authorList>
    </citation>
    <scope>NUCLEOTIDE SEQUENCE [LARGE SCALE GENOMIC DNA]</scope>
    <source>
        <strain evidence="2 3">DSM 21944</strain>
    </source>
</reference>
<protein>
    <submittedName>
        <fullName evidence="2">Nicotinamide-nucleotide amidase</fullName>
    </submittedName>
</protein>
<evidence type="ECO:0000259" key="1">
    <source>
        <dbReference type="Pfam" id="PF02464"/>
    </source>
</evidence>
<dbReference type="RefSeq" id="WP_123521719.1">
    <property type="nucleotide sequence ID" value="NZ_JBHLWF010000077.1"/>
</dbReference>
<organism evidence="2 3">
    <name type="scientific">Pseudofulvimonas gallinarii</name>
    <dbReference type="NCBI Taxonomy" id="634155"/>
    <lineage>
        <taxon>Bacteria</taxon>
        <taxon>Pseudomonadati</taxon>
        <taxon>Pseudomonadota</taxon>
        <taxon>Gammaproteobacteria</taxon>
        <taxon>Lysobacterales</taxon>
        <taxon>Rhodanobacteraceae</taxon>
        <taxon>Pseudofulvimonas</taxon>
    </lineage>
</organism>
<dbReference type="Pfam" id="PF02464">
    <property type="entry name" value="CinA"/>
    <property type="match status" value="1"/>
</dbReference>
<dbReference type="OrthoDB" id="9801454at2"/>